<gene>
    <name evidence="3" type="ORF">SAMN05660477_02123</name>
</gene>
<keyword evidence="4" id="KW-1185">Reference proteome</keyword>
<protein>
    <recommendedName>
        <fullName evidence="2">DUF6759 domain-containing protein</fullName>
    </recommendedName>
</protein>
<evidence type="ECO:0000313" key="4">
    <source>
        <dbReference type="Proteomes" id="UP000191112"/>
    </source>
</evidence>
<evidence type="ECO:0000259" key="2">
    <source>
        <dbReference type="Pfam" id="PF20545"/>
    </source>
</evidence>
<dbReference type="EMBL" id="FUYZ01000007">
    <property type="protein sequence ID" value="SKB96958.1"/>
    <property type="molecule type" value="Genomic_DNA"/>
</dbReference>
<reference evidence="3 4" key="1">
    <citation type="submission" date="2017-02" db="EMBL/GenBank/DDBJ databases">
        <authorList>
            <person name="Peterson S.W."/>
        </authorList>
    </citation>
    <scope>NUCLEOTIDE SEQUENCE [LARGE SCALE GENOMIC DNA]</scope>
    <source>
        <strain evidence="3 4">DSM 22323</strain>
    </source>
</reference>
<proteinExistence type="predicted"/>
<feature type="chain" id="PRO_5012188446" description="DUF6759 domain-containing protein" evidence="1">
    <location>
        <begin position="20"/>
        <end position="206"/>
    </location>
</feature>
<dbReference type="Proteomes" id="UP000191112">
    <property type="component" value="Unassembled WGS sequence"/>
</dbReference>
<dbReference type="Pfam" id="PF20545">
    <property type="entry name" value="DUF6759"/>
    <property type="match status" value="1"/>
</dbReference>
<keyword evidence="1" id="KW-0732">Signal</keyword>
<dbReference type="OrthoDB" id="1451508at2"/>
<feature type="domain" description="DUF6759" evidence="2">
    <location>
        <begin position="109"/>
        <end position="201"/>
    </location>
</feature>
<name>A0A1T5FLJ6_9FLAO</name>
<accession>A0A1T5FLJ6</accession>
<dbReference type="STRING" id="619805.SAMN05660477_02123"/>
<sequence>MNKIICAIGLALLASCSSATTSSSGKKYHITQSTDIKEIENYLQTAHKDDQYRLFLKRKLVALKNAAWMKSGQGVPMAARPIVTDLPSNPKTNTLDRALFNKLMEEAKANEKQNTVQVLNELFKDPNPNESTSVVLIQNKSICDMILTLDGPKAYNLAIPANSDKSIVVEKGDYKLKSNVCDAPYESSKSISKGIIITLNRSTNKS</sequence>
<dbReference type="InterPro" id="IPR046647">
    <property type="entry name" value="DUF6759"/>
</dbReference>
<dbReference type="PROSITE" id="PS51257">
    <property type="entry name" value="PROKAR_LIPOPROTEIN"/>
    <property type="match status" value="1"/>
</dbReference>
<dbReference type="AlphaFoldDB" id="A0A1T5FLJ6"/>
<evidence type="ECO:0000313" key="3">
    <source>
        <dbReference type="EMBL" id="SKB96958.1"/>
    </source>
</evidence>
<organism evidence="3 4">
    <name type="scientific">Soonwooa buanensis</name>
    <dbReference type="NCBI Taxonomy" id="619805"/>
    <lineage>
        <taxon>Bacteria</taxon>
        <taxon>Pseudomonadati</taxon>
        <taxon>Bacteroidota</taxon>
        <taxon>Flavobacteriia</taxon>
        <taxon>Flavobacteriales</taxon>
        <taxon>Weeksellaceae</taxon>
        <taxon>Chryseobacterium group</taxon>
        <taxon>Soonwooa</taxon>
    </lineage>
</organism>
<evidence type="ECO:0000256" key="1">
    <source>
        <dbReference type="SAM" id="SignalP"/>
    </source>
</evidence>
<dbReference type="RefSeq" id="WP_144038356.1">
    <property type="nucleotide sequence ID" value="NZ_FUYZ01000007.1"/>
</dbReference>
<feature type="signal peptide" evidence="1">
    <location>
        <begin position="1"/>
        <end position="19"/>
    </location>
</feature>